<evidence type="ECO:0000313" key="3">
    <source>
        <dbReference type="Proteomes" id="UP001049176"/>
    </source>
</evidence>
<dbReference type="EMBL" id="CM032186">
    <property type="protein sequence ID" value="KAG7090637.1"/>
    <property type="molecule type" value="Genomic_DNA"/>
</dbReference>
<feature type="compositionally biased region" description="Low complexity" evidence="1">
    <location>
        <begin position="1"/>
        <end position="24"/>
    </location>
</feature>
<comment type="caution">
    <text evidence="2">The sequence shown here is derived from an EMBL/GenBank/DDBJ whole genome shotgun (WGS) entry which is preliminary data.</text>
</comment>
<gene>
    <name evidence="2" type="ORF">E1B28_009739</name>
</gene>
<protein>
    <submittedName>
        <fullName evidence="2">Uncharacterized protein</fullName>
    </submittedName>
</protein>
<dbReference type="RefSeq" id="XP_043007107.1">
    <property type="nucleotide sequence ID" value="XM_043154652.1"/>
</dbReference>
<name>A0A9P7RWD1_9AGAR</name>
<dbReference type="Proteomes" id="UP001049176">
    <property type="component" value="Chromosome 6"/>
</dbReference>
<dbReference type="AlphaFoldDB" id="A0A9P7RWD1"/>
<sequence length="133" mass="14091">MSIYNLSSSSTSSLDSCTSLPSSTPESVLALYPTSDFMSPPSGAALPVPGPRRPRSASFGERRGHQLSIQINTAKPIGEVAVAKGHLEPRAGALPRRPRRKQPEVAAAPEPVRIEESQTFNLFVGGHGGSKEE</sequence>
<evidence type="ECO:0000256" key="1">
    <source>
        <dbReference type="SAM" id="MobiDB-lite"/>
    </source>
</evidence>
<feature type="region of interest" description="Disordered" evidence="1">
    <location>
        <begin position="89"/>
        <end position="116"/>
    </location>
</feature>
<proteinExistence type="predicted"/>
<keyword evidence="3" id="KW-1185">Reference proteome</keyword>
<dbReference type="KEGG" id="more:E1B28_009739"/>
<evidence type="ECO:0000313" key="2">
    <source>
        <dbReference type="EMBL" id="KAG7090637.1"/>
    </source>
</evidence>
<accession>A0A9P7RWD1</accession>
<organism evidence="2 3">
    <name type="scientific">Marasmius oreades</name>
    <name type="common">fairy-ring Marasmius</name>
    <dbReference type="NCBI Taxonomy" id="181124"/>
    <lineage>
        <taxon>Eukaryota</taxon>
        <taxon>Fungi</taxon>
        <taxon>Dikarya</taxon>
        <taxon>Basidiomycota</taxon>
        <taxon>Agaricomycotina</taxon>
        <taxon>Agaricomycetes</taxon>
        <taxon>Agaricomycetidae</taxon>
        <taxon>Agaricales</taxon>
        <taxon>Marasmiineae</taxon>
        <taxon>Marasmiaceae</taxon>
        <taxon>Marasmius</taxon>
    </lineage>
</organism>
<dbReference type="GeneID" id="66078815"/>
<reference evidence="2" key="1">
    <citation type="journal article" date="2021" name="Genome Biol. Evol.">
        <title>The assembled and annotated genome of the fairy-ring fungus Marasmius oreades.</title>
        <authorList>
            <person name="Hiltunen M."/>
            <person name="Ament-Velasquez S.L."/>
            <person name="Johannesson H."/>
        </authorList>
    </citation>
    <scope>NUCLEOTIDE SEQUENCE</scope>
    <source>
        <strain evidence="2">03SP1</strain>
    </source>
</reference>
<feature type="region of interest" description="Disordered" evidence="1">
    <location>
        <begin position="1"/>
        <end position="66"/>
    </location>
</feature>
<dbReference type="OrthoDB" id="3051995at2759"/>